<dbReference type="InterPro" id="IPR025367">
    <property type="entry name" value="DUF4271"/>
</dbReference>
<organism evidence="2 3">
    <name type="scientific">Jejuia spongiicola</name>
    <dbReference type="NCBI Taxonomy" id="2942207"/>
    <lineage>
        <taxon>Bacteria</taxon>
        <taxon>Pseudomonadati</taxon>
        <taxon>Bacteroidota</taxon>
        <taxon>Flavobacteriia</taxon>
        <taxon>Flavobacteriales</taxon>
        <taxon>Flavobacteriaceae</taxon>
        <taxon>Jejuia</taxon>
    </lineage>
</organism>
<feature type="transmembrane region" description="Helical" evidence="1">
    <location>
        <begin position="159"/>
        <end position="179"/>
    </location>
</feature>
<dbReference type="Pfam" id="PF14093">
    <property type="entry name" value="DUF4271"/>
    <property type="match status" value="1"/>
</dbReference>
<evidence type="ECO:0000313" key="2">
    <source>
        <dbReference type="EMBL" id="MCL6293843.1"/>
    </source>
</evidence>
<dbReference type="EMBL" id="JAMFLZ010000001">
    <property type="protein sequence ID" value="MCL6293843.1"/>
    <property type="molecule type" value="Genomic_DNA"/>
</dbReference>
<keyword evidence="3" id="KW-1185">Reference proteome</keyword>
<feature type="transmembrane region" description="Helical" evidence="1">
    <location>
        <begin position="136"/>
        <end position="153"/>
    </location>
</feature>
<feature type="transmembrane region" description="Helical" evidence="1">
    <location>
        <begin position="191"/>
        <end position="212"/>
    </location>
</feature>
<accession>A0ABT0QBI4</accession>
<keyword evidence="1" id="KW-1133">Transmembrane helix</keyword>
<gene>
    <name evidence="2" type="ORF">M3P09_02485</name>
</gene>
<comment type="caution">
    <text evidence="2">The sequence shown here is derived from an EMBL/GenBank/DDBJ whole genome shotgun (WGS) entry which is preliminary data.</text>
</comment>
<name>A0ABT0QBI4_9FLAO</name>
<dbReference type="Proteomes" id="UP001165381">
    <property type="component" value="Unassembled WGS sequence"/>
</dbReference>
<sequence>MYRNIISNELFTVLIIASLIIIAAAKLVAPKRFGDFIYVLGNSKYLKIYARDQKFLDKFDALLFSNLVISVSIFSYLVYQYVTDTKIISVNILFKLVFGIGTFILIKVLIERLLASLFDIDKLIDKYLFQKISYKNYLGLLLLPINAILIFTIKPTLPIIYAVVILLLIINIMGVITSFKTHQNTIKNNLFYFILYLCALEIAPYIILYKVFIS</sequence>
<proteinExistence type="predicted"/>
<dbReference type="RefSeq" id="WP_249971889.1">
    <property type="nucleotide sequence ID" value="NZ_JAMFLZ010000001.1"/>
</dbReference>
<evidence type="ECO:0000256" key="1">
    <source>
        <dbReference type="SAM" id="Phobius"/>
    </source>
</evidence>
<protein>
    <submittedName>
        <fullName evidence="2">DUF4271 domain-containing protein</fullName>
    </submittedName>
</protein>
<keyword evidence="1" id="KW-0472">Membrane</keyword>
<feature type="transmembrane region" description="Helical" evidence="1">
    <location>
        <begin position="61"/>
        <end position="82"/>
    </location>
</feature>
<feature type="transmembrane region" description="Helical" evidence="1">
    <location>
        <begin position="88"/>
        <end position="110"/>
    </location>
</feature>
<keyword evidence="1" id="KW-0812">Transmembrane</keyword>
<evidence type="ECO:0000313" key="3">
    <source>
        <dbReference type="Proteomes" id="UP001165381"/>
    </source>
</evidence>
<feature type="transmembrane region" description="Helical" evidence="1">
    <location>
        <begin position="6"/>
        <end position="29"/>
    </location>
</feature>
<reference evidence="2" key="1">
    <citation type="submission" date="2022-05" db="EMBL/GenBank/DDBJ databases">
        <authorList>
            <person name="Park J.-S."/>
        </authorList>
    </citation>
    <scope>NUCLEOTIDE SEQUENCE</scope>
    <source>
        <strain evidence="2">2012CJ34-3</strain>
    </source>
</reference>